<sequence>MQVGNTAGDSAVLMHKDLSVEQEVREVYPYLRRGRVEKHLGKTSLSTPDRDSNLDLPVFGNLVHSESSTLDHAATEASYATLRLEFSTRGALTVWPASSSCGMKAGNCCIMLATGRTNGVASMSSNW</sequence>
<dbReference type="EMBL" id="OD565052">
    <property type="protein sequence ID" value="CAD7440679.1"/>
    <property type="molecule type" value="Genomic_DNA"/>
</dbReference>
<reference evidence="1" key="1">
    <citation type="submission" date="2020-11" db="EMBL/GenBank/DDBJ databases">
        <authorList>
            <person name="Tran Van P."/>
        </authorList>
    </citation>
    <scope>NUCLEOTIDE SEQUENCE</scope>
</reference>
<organism evidence="1">
    <name type="scientific">Timema bartmani</name>
    <dbReference type="NCBI Taxonomy" id="61472"/>
    <lineage>
        <taxon>Eukaryota</taxon>
        <taxon>Metazoa</taxon>
        <taxon>Ecdysozoa</taxon>
        <taxon>Arthropoda</taxon>
        <taxon>Hexapoda</taxon>
        <taxon>Insecta</taxon>
        <taxon>Pterygota</taxon>
        <taxon>Neoptera</taxon>
        <taxon>Polyneoptera</taxon>
        <taxon>Phasmatodea</taxon>
        <taxon>Timematodea</taxon>
        <taxon>Timematoidea</taxon>
        <taxon>Timematidae</taxon>
        <taxon>Timema</taxon>
    </lineage>
</organism>
<protein>
    <submittedName>
        <fullName evidence="1">Uncharacterized protein</fullName>
    </submittedName>
</protein>
<dbReference type="AlphaFoldDB" id="A0A7R9ETC1"/>
<accession>A0A7R9ETC1</accession>
<evidence type="ECO:0000313" key="1">
    <source>
        <dbReference type="EMBL" id="CAD7440679.1"/>
    </source>
</evidence>
<name>A0A7R9ETC1_9NEOP</name>
<proteinExistence type="predicted"/>
<gene>
    <name evidence="1" type="ORF">TBIB3V08_LOCUS3173</name>
</gene>